<evidence type="ECO:0000256" key="2">
    <source>
        <dbReference type="ARBA" id="ARBA00022475"/>
    </source>
</evidence>
<dbReference type="OrthoDB" id="669469at2"/>
<feature type="transmembrane region" description="Helical" evidence="13">
    <location>
        <begin position="118"/>
        <end position="136"/>
    </location>
</feature>
<dbReference type="UniPathway" id="UPA00029">
    <property type="reaction ID" value="UER00560"/>
</dbReference>
<reference evidence="14 15" key="1">
    <citation type="submission" date="2018-04" db="EMBL/GenBank/DDBJ databases">
        <title>Genomic Encyclopedia of Type Strains, Phase IV (KMG-IV): sequencing the most valuable type-strain genomes for metagenomic binning, comparative biology and taxonomic classification.</title>
        <authorList>
            <person name="Goeker M."/>
        </authorList>
    </citation>
    <scope>NUCLEOTIDE SEQUENCE [LARGE SCALE GENOMIC DNA]</scope>
    <source>
        <strain evidence="14 15">DSM 100231</strain>
    </source>
</reference>
<name>A0A2U1B367_9BACT</name>
<comment type="similarity">
    <text evidence="10">Belongs to the acyltransferase CrtO family.</text>
</comment>
<dbReference type="InterPro" id="IPR044021">
    <property type="entry name" value="CrtO"/>
</dbReference>
<evidence type="ECO:0000256" key="11">
    <source>
        <dbReference type="ARBA" id="ARBA00023667"/>
    </source>
</evidence>
<comment type="subcellular location">
    <subcellularLocation>
        <location evidence="1">Cell membrane</location>
        <topology evidence="1">Single-pass membrane protein</topology>
    </subcellularLocation>
</comment>
<feature type="transmembrane region" description="Helical" evidence="13">
    <location>
        <begin position="32"/>
        <end position="51"/>
    </location>
</feature>
<evidence type="ECO:0000256" key="9">
    <source>
        <dbReference type="ARBA" id="ARBA00023588"/>
    </source>
</evidence>
<protein>
    <recommendedName>
        <fullName evidence="11">Glycosyl-4,4'-diaponeurosporenoate acyltransferase</fullName>
    </recommendedName>
</protein>
<keyword evidence="7 13" id="KW-0472">Membrane</keyword>
<keyword evidence="4 13" id="KW-0812">Transmembrane</keyword>
<proteinExistence type="inferred from homology"/>
<dbReference type="EMBL" id="QEKI01000002">
    <property type="protein sequence ID" value="PVY43110.1"/>
    <property type="molecule type" value="Genomic_DNA"/>
</dbReference>
<evidence type="ECO:0000256" key="13">
    <source>
        <dbReference type="SAM" id="Phobius"/>
    </source>
</evidence>
<comment type="function">
    <text evidence="12">Catalyzes the acylation of glycosyl-4,4'-diaponeurosporenoate, i.e. the esterification of glucose at the C6'' position with the carboxyl group of the C(15) fatty acid 12-methyltetradecanoic acid, to yield staphyloxanthin. This is the last step in the biosynthesis of this orange pigment, present in most staphylococci strains.</text>
</comment>
<keyword evidence="3" id="KW-0808">Transferase</keyword>
<dbReference type="AlphaFoldDB" id="A0A2U1B367"/>
<keyword evidence="2" id="KW-1003">Cell membrane</keyword>
<dbReference type="GO" id="GO:0005886">
    <property type="term" value="C:plasma membrane"/>
    <property type="evidence" value="ECO:0007669"/>
    <property type="project" value="UniProtKB-SubCell"/>
</dbReference>
<keyword evidence="15" id="KW-1185">Reference proteome</keyword>
<feature type="transmembrane region" description="Helical" evidence="13">
    <location>
        <begin position="7"/>
        <end position="26"/>
    </location>
</feature>
<dbReference type="Pfam" id="PF18927">
    <property type="entry name" value="CrtO"/>
    <property type="match status" value="1"/>
</dbReference>
<keyword evidence="6 13" id="KW-1133">Transmembrane helix</keyword>
<dbReference type="Proteomes" id="UP000245466">
    <property type="component" value="Unassembled WGS sequence"/>
</dbReference>
<evidence type="ECO:0000256" key="4">
    <source>
        <dbReference type="ARBA" id="ARBA00022692"/>
    </source>
</evidence>
<evidence type="ECO:0000256" key="10">
    <source>
        <dbReference type="ARBA" id="ARBA00023603"/>
    </source>
</evidence>
<evidence type="ECO:0000256" key="3">
    <source>
        <dbReference type="ARBA" id="ARBA00022679"/>
    </source>
</evidence>
<evidence type="ECO:0000256" key="6">
    <source>
        <dbReference type="ARBA" id="ARBA00022989"/>
    </source>
</evidence>
<dbReference type="GO" id="GO:0016746">
    <property type="term" value="F:acyltransferase activity"/>
    <property type="evidence" value="ECO:0007669"/>
    <property type="project" value="UniProtKB-KW"/>
</dbReference>
<evidence type="ECO:0000313" key="15">
    <source>
        <dbReference type="Proteomes" id="UP000245466"/>
    </source>
</evidence>
<feature type="transmembrane region" description="Helical" evidence="13">
    <location>
        <begin position="142"/>
        <end position="160"/>
    </location>
</feature>
<accession>A0A2U1B367</accession>
<keyword evidence="8" id="KW-0012">Acyltransferase</keyword>
<evidence type="ECO:0000256" key="7">
    <source>
        <dbReference type="ARBA" id="ARBA00023136"/>
    </source>
</evidence>
<evidence type="ECO:0000256" key="5">
    <source>
        <dbReference type="ARBA" id="ARBA00022729"/>
    </source>
</evidence>
<evidence type="ECO:0000313" key="14">
    <source>
        <dbReference type="EMBL" id="PVY43110.1"/>
    </source>
</evidence>
<dbReference type="RefSeq" id="WP_133242715.1">
    <property type="nucleotide sequence ID" value="NZ_QEKI01000002.1"/>
</dbReference>
<comment type="pathway">
    <text evidence="9">Carotenoid biosynthesis; staphyloxanthin biosynthesis; staphyloxanthin from farnesyl diphosphate: step 5/5.</text>
</comment>
<gene>
    <name evidence="14" type="ORF">C8E01_102287</name>
</gene>
<sequence>MFKYLSSFFISLFAVCMIAAIAYLQGFTSFTFAWVLNFMLMMAVSSPMQMFKPVLKAKYFDVKVWENDGKVYKWVGVHAFRKLLVWVGWEKLHNAVNPVKKDLQALRQLEYNTRQSEFGHLVIFFIVLAFTVGVTFREGIAQSLWLISLNVLLNVYPILVQRYNRPRLQRAIQVWEKLPFNQQKTIR</sequence>
<evidence type="ECO:0000256" key="8">
    <source>
        <dbReference type="ARBA" id="ARBA00023315"/>
    </source>
</evidence>
<evidence type="ECO:0000256" key="1">
    <source>
        <dbReference type="ARBA" id="ARBA00004162"/>
    </source>
</evidence>
<organism evidence="14 15">
    <name type="scientific">Pontibacter virosus</name>
    <dbReference type="NCBI Taxonomy" id="1765052"/>
    <lineage>
        <taxon>Bacteria</taxon>
        <taxon>Pseudomonadati</taxon>
        <taxon>Bacteroidota</taxon>
        <taxon>Cytophagia</taxon>
        <taxon>Cytophagales</taxon>
        <taxon>Hymenobacteraceae</taxon>
        <taxon>Pontibacter</taxon>
    </lineage>
</organism>
<keyword evidence="5" id="KW-0732">Signal</keyword>
<comment type="caution">
    <text evidence="14">The sequence shown here is derived from an EMBL/GenBank/DDBJ whole genome shotgun (WGS) entry which is preliminary data.</text>
</comment>
<evidence type="ECO:0000256" key="12">
    <source>
        <dbReference type="ARBA" id="ARBA00025324"/>
    </source>
</evidence>